<proteinExistence type="predicted"/>
<evidence type="ECO:0000313" key="6">
    <source>
        <dbReference type="Proteomes" id="UP000298652"/>
    </source>
</evidence>
<dbReference type="OMA" id="THTCLMA"/>
<gene>
    <name evidence="5" type="ORF">SEVIR_8G119500v2</name>
</gene>
<accession>A0A4U6TI95</accession>
<dbReference type="AlphaFoldDB" id="A0A4U6TI95"/>
<evidence type="ECO:0000256" key="3">
    <source>
        <dbReference type="SAM" id="MobiDB-lite"/>
    </source>
</evidence>
<dbReference type="GO" id="GO:0008270">
    <property type="term" value="F:zinc ion binding"/>
    <property type="evidence" value="ECO:0007669"/>
    <property type="project" value="UniProtKB-KW"/>
</dbReference>
<dbReference type="Proteomes" id="UP000298652">
    <property type="component" value="Chromosome 8"/>
</dbReference>
<organism evidence="5 6">
    <name type="scientific">Setaria viridis</name>
    <name type="common">Green bristlegrass</name>
    <name type="synonym">Setaria italica subsp. viridis</name>
    <dbReference type="NCBI Taxonomy" id="4556"/>
    <lineage>
        <taxon>Eukaryota</taxon>
        <taxon>Viridiplantae</taxon>
        <taxon>Streptophyta</taxon>
        <taxon>Embryophyta</taxon>
        <taxon>Tracheophyta</taxon>
        <taxon>Spermatophyta</taxon>
        <taxon>Magnoliopsida</taxon>
        <taxon>Liliopsida</taxon>
        <taxon>Poales</taxon>
        <taxon>Poaceae</taxon>
        <taxon>PACMAD clade</taxon>
        <taxon>Panicoideae</taxon>
        <taxon>Panicodae</taxon>
        <taxon>Paniceae</taxon>
        <taxon>Cenchrinae</taxon>
        <taxon>Setaria</taxon>
    </lineage>
</organism>
<keyword evidence="2" id="KW-0175">Coiled coil</keyword>
<keyword evidence="6" id="KW-1185">Reference proteome</keyword>
<dbReference type="InterPro" id="IPR001878">
    <property type="entry name" value="Znf_CCHC"/>
</dbReference>
<reference evidence="5" key="1">
    <citation type="submission" date="2019-03" db="EMBL/GenBank/DDBJ databases">
        <title>WGS assembly of Setaria viridis.</title>
        <authorList>
            <person name="Huang P."/>
            <person name="Jenkins J."/>
            <person name="Grimwood J."/>
            <person name="Barry K."/>
            <person name="Healey A."/>
            <person name="Mamidi S."/>
            <person name="Sreedasyam A."/>
            <person name="Shu S."/>
            <person name="Feldman M."/>
            <person name="Wu J."/>
            <person name="Yu Y."/>
            <person name="Chen C."/>
            <person name="Johnson J."/>
            <person name="Rokhsar D."/>
            <person name="Baxter I."/>
            <person name="Schmutz J."/>
            <person name="Brutnell T."/>
            <person name="Kellogg E."/>
        </authorList>
    </citation>
    <scope>NUCLEOTIDE SEQUENCE [LARGE SCALE GENOMIC DNA]</scope>
</reference>
<dbReference type="GO" id="GO:0003676">
    <property type="term" value="F:nucleic acid binding"/>
    <property type="evidence" value="ECO:0007669"/>
    <property type="project" value="InterPro"/>
</dbReference>
<keyword evidence="1" id="KW-0479">Metal-binding</keyword>
<dbReference type="PROSITE" id="PS50158">
    <property type="entry name" value="ZF_CCHC"/>
    <property type="match status" value="1"/>
</dbReference>
<sequence length="511" mass="57478">MRGYLIGVNPGLWKIVDIGVNFPRGNEDTTITQDQEFEIQRNFQALHIIKSSLCAKEFDKIDGLESTKDVWDTLFINHQGTRKMYSRLNKIVNKIISLGSEKWGTREVVDKILPAYMAGDVQLPTLLTEKRGFKKFTLIHEQLEKNNGVTLKASHKNKEKKASSSSKVTTKDDSDTSESMNEQEMALFMRKFKKLMKKTSFFDKNKDKIRTKRKSKRPCFGCGKEGYFVVDCPEAKHKKEGSSKFDKGDYKNKNIGEVHLGQEWDSNEESSDLDEEVGLATMAIGVSTSMSYLFEGLANDEDDFTHTCLMARGPKVDFDSPFVVVDDDNSLENEKKGFKMQENLLKAKIEKILSLEKSLVKENMKVEELNKELSLAKDTSASLENEKVELQGNLTSLKANHIILEVQLDTLKNGTSSNSNDASISSSASTSNGCARCYKLDVNACATNLAEMHAMKKEIARLLDSLLNEEKSTSKMAHVGMNNLNKLLKGEHIQGLTNCISSWEVWQNCPT</sequence>
<evidence type="ECO:0000256" key="1">
    <source>
        <dbReference type="PROSITE-ProRule" id="PRU00047"/>
    </source>
</evidence>
<protein>
    <recommendedName>
        <fullName evidence="4">CCHC-type domain-containing protein</fullName>
    </recommendedName>
</protein>
<dbReference type="EMBL" id="CM016559">
    <property type="protein sequence ID" value="TKW00583.1"/>
    <property type="molecule type" value="Genomic_DNA"/>
</dbReference>
<dbReference type="SUPFAM" id="SSF57756">
    <property type="entry name" value="Retrovirus zinc finger-like domains"/>
    <property type="match status" value="1"/>
</dbReference>
<feature type="coiled-coil region" evidence="2">
    <location>
        <begin position="352"/>
        <end position="400"/>
    </location>
</feature>
<feature type="domain" description="CCHC-type" evidence="4">
    <location>
        <begin position="219"/>
        <end position="234"/>
    </location>
</feature>
<keyword evidence="1" id="KW-0863">Zinc-finger</keyword>
<evidence type="ECO:0000313" key="5">
    <source>
        <dbReference type="EMBL" id="TKW00583.1"/>
    </source>
</evidence>
<evidence type="ECO:0000256" key="2">
    <source>
        <dbReference type="SAM" id="Coils"/>
    </source>
</evidence>
<dbReference type="InterPro" id="IPR036875">
    <property type="entry name" value="Znf_CCHC_sf"/>
</dbReference>
<keyword evidence="1" id="KW-0862">Zinc</keyword>
<feature type="region of interest" description="Disordered" evidence="3">
    <location>
        <begin position="149"/>
        <end position="180"/>
    </location>
</feature>
<dbReference type="Gramene" id="TKW00583">
    <property type="protein sequence ID" value="TKW00583"/>
    <property type="gene ID" value="SEVIR_8G119500v2"/>
</dbReference>
<evidence type="ECO:0000259" key="4">
    <source>
        <dbReference type="PROSITE" id="PS50158"/>
    </source>
</evidence>
<name>A0A4U6TI95_SETVI</name>